<accession>A0A9Q1QAA1</accession>
<protein>
    <recommendedName>
        <fullName evidence="3">Aminotransferase-like plant mobile domain-containing protein</fullName>
    </recommendedName>
</protein>
<organism evidence="1 2">
    <name type="scientific">Carnegiea gigantea</name>
    <dbReference type="NCBI Taxonomy" id="171969"/>
    <lineage>
        <taxon>Eukaryota</taxon>
        <taxon>Viridiplantae</taxon>
        <taxon>Streptophyta</taxon>
        <taxon>Embryophyta</taxon>
        <taxon>Tracheophyta</taxon>
        <taxon>Spermatophyta</taxon>
        <taxon>Magnoliopsida</taxon>
        <taxon>eudicotyledons</taxon>
        <taxon>Gunneridae</taxon>
        <taxon>Pentapetalae</taxon>
        <taxon>Caryophyllales</taxon>
        <taxon>Cactineae</taxon>
        <taxon>Cactaceae</taxon>
        <taxon>Cactoideae</taxon>
        <taxon>Echinocereeae</taxon>
        <taxon>Carnegiea</taxon>
    </lineage>
</organism>
<keyword evidence="2" id="KW-1185">Reference proteome</keyword>
<dbReference type="OrthoDB" id="1748551at2759"/>
<dbReference type="PANTHER" id="PTHR34835:SF90">
    <property type="entry name" value="AMINOTRANSFERASE-LIKE PLANT MOBILE DOMAIN-CONTAINING PROTEIN"/>
    <property type="match status" value="1"/>
</dbReference>
<evidence type="ECO:0008006" key="3">
    <source>
        <dbReference type="Google" id="ProtNLM"/>
    </source>
</evidence>
<sequence length="176" mass="19878">METGFGGILAVRTKLIPKRLARWLLEKYDPWDCSLNLPNGKLLIDKEDVYATLGLPMGQLEITEGQSSQSAINVERGGPLIGSIHEVILERGGHGHELITDFIAYAISTCIIGNANDTCHFRVVKYLLNVNEIHKYNWCAYAIKRLNDAVIEWKRDKSKFFTGPLLFLMNMRPSCL</sequence>
<comment type="caution">
    <text evidence="1">The sequence shown here is derived from an EMBL/GenBank/DDBJ whole genome shotgun (WGS) entry which is preliminary data.</text>
</comment>
<reference evidence="1" key="1">
    <citation type="submission" date="2022-04" db="EMBL/GenBank/DDBJ databases">
        <title>Carnegiea gigantea Genome sequencing and assembly v2.</title>
        <authorList>
            <person name="Copetti D."/>
            <person name="Sanderson M.J."/>
            <person name="Burquez A."/>
            <person name="Wojciechowski M.F."/>
        </authorList>
    </citation>
    <scope>NUCLEOTIDE SEQUENCE</scope>
    <source>
        <strain evidence="1">SGP5-SGP5p</strain>
        <tissue evidence="1">Aerial part</tissue>
    </source>
</reference>
<dbReference type="EMBL" id="JAKOGI010000489">
    <property type="protein sequence ID" value="KAJ8434264.1"/>
    <property type="molecule type" value="Genomic_DNA"/>
</dbReference>
<dbReference type="Proteomes" id="UP001153076">
    <property type="component" value="Unassembled WGS sequence"/>
</dbReference>
<gene>
    <name evidence="1" type="ORF">Cgig2_010474</name>
</gene>
<dbReference type="AlphaFoldDB" id="A0A9Q1QAA1"/>
<name>A0A9Q1QAA1_9CARY</name>
<dbReference type="PANTHER" id="PTHR34835">
    <property type="entry name" value="OS07G0283600 PROTEIN-RELATED"/>
    <property type="match status" value="1"/>
</dbReference>
<proteinExistence type="predicted"/>
<evidence type="ECO:0000313" key="2">
    <source>
        <dbReference type="Proteomes" id="UP001153076"/>
    </source>
</evidence>
<evidence type="ECO:0000313" key="1">
    <source>
        <dbReference type="EMBL" id="KAJ8434264.1"/>
    </source>
</evidence>